<dbReference type="EMBL" id="CH473947">
    <property type="protein sequence ID" value="EDM03334.1"/>
    <property type="molecule type" value="Genomic_DNA"/>
</dbReference>
<dbReference type="Proteomes" id="UP000234681">
    <property type="component" value="Chromosome 6"/>
</dbReference>
<dbReference type="PROSITE" id="PS51257">
    <property type="entry name" value="PROKAR_LIPOPROTEIN"/>
    <property type="match status" value="1"/>
</dbReference>
<name>A6HBC9_RAT</name>
<evidence type="ECO:0000313" key="2">
    <source>
        <dbReference type="Proteomes" id="UP000234681"/>
    </source>
</evidence>
<reference evidence="2" key="1">
    <citation type="submission" date="2005-09" db="EMBL/GenBank/DDBJ databases">
        <authorList>
            <person name="Mural R.J."/>
            <person name="Li P.W."/>
            <person name="Adams M.D."/>
            <person name="Amanatides P.G."/>
            <person name="Baden-Tillson H."/>
            <person name="Barnstead M."/>
            <person name="Chin S.H."/>
            <person name="Dew I."/>
            <person name="Evans C.A."/>
            <person name="Ferriera S."/>
            <person name="Flanigan M."/>
            <person name="Fosler C."/>
            <person name="Glodek A."/>
            <person name="Gu Z."/>
            <person name="Holt R.A."/>
            <person name="Jennings D."/>
            <person name="Kraft C.L."/>
            <person name="Lu F."/>
            <person name="Nguyen T."/>
            <person name="Nusskern D.R."/>
            <person name="Pfannkoch C.M."/>
            <person name="Sitter C."/>
            <person name="Sutton G.G."/>
            <person name="Venter J.C."/>
            <person name="Wang Z."/>
            <person name="Woodage T."/>
            <person name="Zheng X.H."/>
            <person name="Zhong F."/>
        </authorList>
    </citation>
    <scope>NUCLEOTIDE SEQUENCE [LARGE SCALE GENOMIC DNA]</scope>
    <source>
        <strain>BN</strain>
        <strain evidence="2">Sprague-Dawley</strain>
    </source>
</reference>
<protein>
    <submittedName>
        <fullName evidence="1">RCG62030</fullName>
    </submittedName>
</protein>
<evidence type="ECO:0000313" key="1">
    <source>
        <dbReference type="EMBL" id="EDM03334.1"/>
    </source>
</evidence>
<proteinExistence type="predicted"/>
<accession>A6HBC9</accession>
<dbReference type="AlphaFoldDB" id="A6HBC9"/>
<gene>
    <name evidence="1" type="ORF">rCG_62030</name>
</gene>
<organism evidence="1 2">
    <name type="scientific">Rattus norvegicus</name>
    <name type="common">Rat</name>
    <dbReference type="NCBI Taxonomy" id="10116"/>
    <lineage>
        <taxon>Eukaryota</taxon>
        <taxon>Metazoa</taxon>
        <taxon>Chordata</taxon>
        <taxon>Craniata</taxon>
        <taxon>Vertebrata</taxon>
        <taxon>Euteleostomi</taxon>
        <taxon>Mammalia</taxon>
        <taxon>Eutheria</taxon>
        <taxon>Euarchontoglires</taxon>
        <taxon>Glires</taxon>
        <taxon>Rodentia</taxon>
        <taxon>Myomorpha</taxon>
        <taxon>Muroidea</taxon>
        <taxon>Muridae</taxon>
        <taxon>Murinae</taxon>
        <taxon>Rattus</taxon>
    </lineage>
</organism>
<sequence length="79" mass="8874">MTCFRKRGASKCFGSSIMGSSLFACLKMNRGSAMCYWLLSLTSTRVSQVFIISQMVKNGTEDCMARSFLLRRVSRNMPS</sequence>